<dbReference type="AlphaFoldDB" id="A0A3M6UBQ7"/>
<feature type="transmembrane region" description="Helical" evidence="1">
    <location>
        <begin position="327"/>
        <end position="348"/>
    </location>
</feature>
<feature type="transmembrane region" description="Helical" evidence="1">
    <location>
        <begin position="258"/>
        <end position="281"/>
    </location>
</feature>
<feature type="transmembrane region" description="Helical" evidence="1">
    <location>
        <begin position="156"/>
        <end position="174"/>
    </location>
</feature>
<feature type="transmembrane region" description="Helical" evidence="1">
    <location>
        <begin position="301"/>
        <end position="321"/>
    </location>
</feature>
<evidence type="ECO:0000256" key="1">
    <source>
        <dbReference type="SAM" id="Phobius"/>
    </source>
</evidence>
<evidence type="ECO:0000313" key="2">
    <source>
        <dbReference type="EMBL" id="RMX50944.1"/>
    </source>
</evidence>
<gene>
    <name evidence="2" type="ORF">pdam_00015437</name>
</gene>
<dbReference type="Pfam" id="PF15993">
    <property type="entry name" value="Fuseless"/>
    <property type="match status" value="1"/>
</dbReference>
<dbReference type="InterPro" id="IPR032751">
    <property type="entry name" value="Fuseless"/>
</dbReference>
<keyword evidence="1" id="KW-0472">Membrane</keyword>
<reference evidence="2 3" key="1">
    <citation type="journal article" date="2018" name="Sci. Rep.">
        <title>Comparative analysis of the Pocillopora damicornis genome highlights role of immune system in coral evolution.</title>
        <authorList>
            <person name="Cunning R."/>
            <person name="Bay R.A."/>
            <person name="Gillette P."/>
            <person name="Baker A.C."/>
            <person name="Traylor-Knowles N."/>
        </authorList>
    </citation>
    <scope>NUCLEOTIDE SEQUENCE [LARGE SCALE GENOMIC DNA]</scope>
    <source>
        <strain evidence="2">RSMAS</strain>
        <tissue evidence="2">Whole animal</tissue>
    </source>
</reference>
<accession>A0A3M6UBQ7</accession>
<name>A0A3M6UBQ7_POCDA</name>
<feature type="transmembrane region" description="Helical" evidence="1">
    <location>
        <begin position="217"/>
        <end position="238"/>
    </location>
</feature>
<keyword evidence="1" id="KW-1133">Transmembrane helix</keyword>
<keyword evidence="1" id="KW-0812">Transmembrane</keyword>
<feature type="transmembrane region" description="Helical" evidence="1">
    <location>
        <begin position="92"/>
        <end position="113"/>
    </location>
</feature>
<dbReference type="EMBL" id="RCHS01001877">
    <property type="protein sequence ID" value="RMX50944.1"/>
    <property type="molecule type" value="Genomic_DNA"/>
</dbReference>
<evidence type="ECO:0000313" key="3">
    <source>
        <dbReference type="Proteomes" id="UP000275408"/>
    </source>
</evidence>
<feature type="transmembrane region" description="Helical" evidence="1">
    <location>
        <begin position="54"/>
        <end position="72"/>
    </location>
</feature>
<dbReference type="PANTHER" id="PTHR35270">
    <property type="entry name" value="FUSELESS, ISOFORM A"/>
    <property type="match status" value="1"/>
</dbReference>
<comment type="caution">
    <text evidence="2">The sequence shown here is derived from an EMBL/GenBank/DDBJ whole genome shotgun (WGS) entry which is preliminary data.</text>
</comment>
<sequence length="409" mass="46222">MTRFSKQNKQVAQADYINSSSPFQPAMRQFFRLTNCVNHLLGQMPSFLFLCNRFLNMIIILTLLTPAAVNYYRATWYMLDLFVFPDDKLLRASFTFTVSFGTLFLIMLVGDYIKESLNARKAKEVWYHVLFFPLAFLTVAAWKGPWMLLDQITTPSLPSACVSHVMGFLVLVCTRTTSSIVAMPGYCSNERHINLSESILQGKHCVKNTSNTICGEIAARIFNSFVTVFIIGVAVVNYWRGTWLIILTTLQYLDNDLILSSVVLIIVGYSIWIVCYVFTEFLSTIPMNPPHSILNRALEQVFVYILAFGVVCSWAGIWLLMDACLPSDLPVTCALIGHFVSIAVLYVLQACINLIGSPTGCTVHNSEKLDGFDMGSYFEKPHRIEPEKQIENGAIKQQLIRNYESTQLN</sequence>
<dbReference type="OrthoDB" id="45313at2759"/>
<proteinExistence type="predicted"/>
<feature type="transmembrane region" description="Helical" evidence="1">
    <location>
        <begin position="125"/>
        <end position="144"/>
    </location>
</feature>
<dbReference type="Proteomes" id="UP000275408">
    <property type="component" value="Unassembled WGS sequence"/>
</dbReference>
<protein>
    <submittedName>
        <fullName evidence="2">Uncharacterized protein</fullName>
    </submittedName>
</protein>
<dbReference type="PANTHER" id="PTHR35270:SF2">
    <property type="entry name" value="FUSELESS, ISOFORM A"/>
    <property type="match status" value="1"/>
</dbReference>
<organism evidence="2 3">
    <name type="scientific">Pocillopora damicornis</name>
    <name type="common">Cauliflower coral</name>
    <name type="synonym">Millepora damicornis</name>
    <dbReference type="NCBI Taxonomy" id="46731"/>
    <lineage>
        <taxon>Eukaryota</taxon>
        <taxon>Metazoa</taxon>
        <taxon>Cnidaria</taxon>
        <taxon>Anthozoa</taxon>
        <taxon>Hexacorallia</taxon>
        <taxon>Scleractinia</taxon>
        <taxon>Astrocoeniina</taxon>
        <taxon>Pocilloporidae</taxon>
        <taxon>Pocillopora</taxon>
    </lineage>
</organism>
<keyword evidence="3" id="KW-1185">Reference proteome</keyword>